<dbReference type="EMBL" id="VRMN01000018">
    <property type="protein sequence ID" value="KAA8490838.1"/>
    <property type="molecule type" value="Genomic_DNA"/>
</dbReference>
<proteinExistence type="predicted"/>
<dbReference type="Proteomes" id="UP000324585">
    <property type="component" value="Unassembled WGS sequence"/>
</dbReference>
<keyword evidence="3" id="KW-1185">Reference proteome</keyword>
<name>A0A5J4YHU3_PORPP</name>
<keyword evidence="1" id="KW-0812">Transmembrane</keyword>
<sequence>MPVWPTLEQVGVCAASSSNEPDGTATVFWQSPSLLLVQIALQALKAVLTYGLAYIFGAQRLGKLLAAAVFLYPLWSPVGRAIKQNSAMRAYAYMALFVGTLTSVHLEPSKRYPDRVAIEIQDEDGHVLTTSIPGGQRMVSGLETGSQVCTVVMSDDESFARPAQISDLYFPFQNRFVGAYPYVNKNAIKRLQRKAEQGREP</sequence>
<reference evidence="3" key="1">
    <citation type="journal article" date="2019" name="Nat. Commun.">
        <title>Expansion of phycobilisome linker gene families in mesophilic red algae.</title>
        <authorList>
            <person name="Lee J."/>
            <person name="Kim D."/>
            <person name="Bhattacharya D."/>
            <person name="Yoon H.S."/>
        </authorList>
    </citation>
    <scope>NUCLEOTIDE SEQUENCE [LARGE SCALE GENOMIC DNA]</scope>
    <source>
        <strain evidence="3">CCMP 1328</strain>
    </source>
</reference>
<keyword evidence="1" id="KW-0472">Membrane</keyword>
<gene>
    <name evidence="2" type="ORF">FVE85_1285</name>
</gene>
<comment type="caution">
    <text evidence="2">The sequence shown here is derived from an EMBL/GenBank/DDBJ whole genome shotgun (WGS) entry which is preliminary data.</text>
</comment>
<evidence type="ECO:0000313" key="2">
    <source>
        <dbReference type="EMBL" id="KAA8490838.1"/>
    </source>
</evidence>
<dbReference type="AlphaFoldDB" id="A0A5J4YHU3"/>
<evidence type="ECO:0000313" key="3">
    <source>
        <dbReference type="Proteomes" id="UP000324585"/>
    </source>
</evidence>
<keyword evidence="1" id="KW-1133">Transmembrane helix</keyword>
<protein>
    <submittedName>
        <fullName evidence="2">Uncharacterized protein</fullName>
    </submittedName>
</protein>
<accession>A0A5J4YHU3</accession>
<organism evidence="2 3">
    <name type="scientific">Porphyridium purpureum</name>
    <name type="common">Red alga</name>
    <name type="synonym">Porphyridium cruentum</name>
    <dbReference type="NCBI Taxonomy" id="35688"/>
    <lineage>
        <taxon>Eukaryota</taxon>
        <taxon>Rhodophyta</taxon>
        <taxon>Bangiophyceae</taxon>
        <taxon>Porphyridiales</taxon>
        <taxon>Porphyridiaceae</taxon>
        <taxon>Porphyridium</taxon>
    </lineage>
</organism>
<feature type="transmembrane region" description="Helical" evidence="1">
    <location>
        <begin position="35"/>
        <end position="57"/>
    </location>
</feature>
<evidence type="ECO:0000256" key="1">
    <source>
        <dbReference type="SAM" id="Phobius"/>
    </source>
</evidence>